<keyword evidence="2" id="KW-1185">Reference proteome</keyword>
<evidence type="ECO:0000313" key="1">
    <source>
        <dbReference type="EMBL" id="KAL3271573.1"/>
    </source>
</evidence>
<reference evidence="1 2" key="1">
    <citation type="journal article" date="2021" name="BMC Biol.">
        <title>Horizontally acquired antibacterial genes associated with adaptive radiation of ladybird beetles.</title>
        <authorList>
            <person name="Li H.S."/>
            <person name="Tang X.F."/>
            <person name="Huang Y.H."/>
            <person name="Xu Z.Y."/>
            <person name="Chen M.L."/>
            <person name="Du X.Y."/>
            <person name="Qiu B.Y."/>
            <person name="Chen P.T."/>
            <person name="Zhang W."/>
            <person name="Slipinski A."/>
            <person name="Escalona H.E."/>
            <person name="Waterhouse R.M."/>
            <person name="Zwick A."/>
            <person name="Pang H."/>
        </authorList>
    </citation>
    <scope>NUCLEOTIDE SEQUENCE [LARGE SCALE GENOMIC DNA]</scope>
    <source>
        <strain evidence="1">SYSU2018</strain>
    </source>
</reference>
<sequence length="189" mass="22253">MIYEDYLEKTTRNFGKQETVYNLLCRYQNLLSKQGYSTEMNVKKNELLKTLQQREIDIIKGHFVVVLELKNQLSKHLVQYDNTRRQTCHLESLITSIWSICNNKLEDLILSVQAINNLSESMYRRQMEHNITLDVSRDFHKIGNIPIIRNAITIKKTMKAVENISKKVETRMKVIRKLWGTDKIVAPNL</sequence>
<comment type="caution">
    <text evidence="1">The sequence shown here is derived from an EMBL/GenBank/DDBJ whole genome shotgun (WGS) entry which is preliminary data.</text>
</comment>
<name>A0ABD2MYK6_9CUCU</name>
<gene>
    <name evidence="1" type="ORF">HHI36_022048</name>
</gene>
<dbReference type="AlphaFoldDB" id="A0ABD2MYK6"/>
<protein>
    <submittedName>
        <fullName evidence="1">Uncharacterized protein</fullName>
    </submittedName>
</protein>
<organism evidence="1 2">
    <name type="scientific">Cryptolaemus montrouzieri</name>
    <dbReference type="NCBI Taxonomy" id="559131"/>
    <lineage>
        <taxon>Eukaryota</taxon>
        <taxon>Metazoa</taxon>
        <taxon>Ecdysozoa</taxon>
        <taxon>Arthropoda</taxon>
        <taxon>Hexapoda</taxon>
        <taxon>Insecta</taxon>
        <taxon>Pterygota</taxon>
        <taxon>Neoptera</taxon>
        <taxon>Endopterygota</taxon>
        <taxon>Coleoptera</taxon>
        <taxon>Polyphaga</taxon>
        <taxon>Cucujiformia</taxon>
        <taxon>Coccinelloidea</taxon>
        <taxon>Coccinellidae</taxon>
        <taxon>Scymninae</taxon>
        <taxon>Scymnini</taxon>
        <taxon>Cryptolaemus</taxon>
    </lineage>
</organism>
<evidence type="ECO:0000313" key="2">
    <source>
        <dbReference type="Proteomes" id="UP001516400"/>
    </source>
</evidence>
<dbReference type="Proteomes" id="UP001516400">
    <property type="component" value="Unassembled WGS sequence"/>
</dbReference>
<dbReference type="EMBL" id="JABFTP020000042">
    <property type="protein sequence ID" value="KAL3271573.1"/>
    <property type="molecule type" value="Genomic_DNA"/>
</dbReference>
<proteinExistence type="predicted"/>
<accession>A0ABD2MYK6</accession>